<protein>
    <submittedName>
        <fullName evidence="1">Uncharacterized protein</fullName>
    </submittedName>
</protein>
<sequence>MRRGVAPPFQARSAGGWCRLEGVTKLFLSQAQLEEWALADKADLREGRLVVSADGGSDWPLTPAVHVVQLVSGEDTHQLVSRVKTEEQLGRLGAEQMADSILVGDSAYEVVPGYVTEVGAPSPERKPNSETDLLAAFILNKMG</sequence>
<dbReference type="AlphaFoldDB" id="A0A7Y4JS50"/>
<reference evidence="1 2" key="1">
    <citation type="submission" date="2020-05" db="EMBL/GenBank/DDBJ databases">
        <authorList>
            <person name="Whitworth D."/>
        </authorList>
    </citation>
    <scope>NUCLEOTIDE SEQUENCE [LARGE SCALE GENOMIC DNA]</scope>
    <source>
        <strain evidence="1 2">CA046A</strain>
    </source>
</reference>
<proteinExistence type="predicted"/>
<name>A0A7Y4JS50_9BACT</name>
<evidence type="ECO:0000313" key="2">
    <source>
        <dbReference type="Proteomes" id="UP000528460"/>
    </source>
</evidence>
<evidence type="ECO:0000313" key="1">
    <source>
        <dbReference type="EMBL" id="NOK10170.1"/>
    </source>
</evidence>
<dbReference type="EMBL" id="JABFJW010000092">
    <property type="protein sequence ID" value="NOK10170.1"/>
    <property type="molecule type" value="Genomic_DNA"/>
</dbReference>
<accession>A0A7Y4JS50</accession>
<organism evidence="1 2">
    <name type="scientific">Corallococcus exercitus</name>
    <dbReference type="NCBI Taxonomy" id="2316736"/>
    <lineage>
        <taxon>Bacteria</taxon>
        <taxon>Pseudomonadati</taxon>
        <taxon>Myxococcota</taxon>
        <taxon>Myxococcia</taxon>
        <taxon>Myxococcales</taxon>
        <taxon>Cystobacterineae</taxon>
        <taxon>Myxococcaceae</taxon>
        <taxon>Corallococcus</taxon>
    </lineage>
</organism>
<gene>
    <name evidence="1" type="ORF">HNS30_14125</name>
</gene>
<dbReference type="Proteomes" id="UP000528460">
    <property type="component" value="Unassembled WGS sequence"/>
</dbReference>
<comment type="caution">
    <text evidence="1">The sequence shown here is derived from an EMBL/GenBank/DDBJ whole genome shotgun (WGS) entry which is preliminary data.</text>
</comment>